<reference evidence="2" key="1">
    <citation type="submission" date="2021-01" db="EMBL/GenBank/DDBJ databases">
        <authorList>
            <consortium name="Genoscope - CEA"/>
            <person name="William W."/>
        </authorList>
    </citation>
    <scope>NUCLEOTIDE SEQUENCE</scope>
</reference>
<dbReference type="OrthoDB" id="312902at2759"/>
<dbReference type="EMBL" id="CAJJDN010000125">
    <property type="protein sequence ID" value="CAD8120218.1"/>
    <property type="molecule type" value="Genomic_DNA"/>
</dbReference>
<gene>
    <name evidence="1" type="ORF">PSON_ATCC_30995.1.T1250033</name>
    <name evidence="2" type="ORF">PSON_ATCC_30995.1.T1250034</name>
</gene>
<dbReference type="Proteomes" id="UP000692954">
    <property type="component" value="Unassembled WGS sequence"/>
</dbReference>
<protein>
    <submittedName>
        <fullName evidence="2">Uncharacterized protein</fullName>
    </submittedName>
</protein>
<dbReference type="AlphaFoldDB" id="A0A8S1QX91"/>
<organism evidence="2 3">
    <name type="scientific">Paramecium sonneborni</name>
    <dbReference type="NCBI Taxonomy" id="65129"/>
    <lineage>
        <taxon>Eukaryota</taxon>
        <taxon>Sar</taxon>
        <taxon>Alveolata</taxon>
        <taxon>Ciliophora</taxon>
        <taxon>Intramacronucleata</taxon>
        <taxon>Oligohymenophorea</taxon>
        <taxon>Peniculida</taxon>
        <taxon>Parameciidae</taxon>
        <taxon>Paramecium</taxon>
    </lineage>
</organism>
<keyword evidence="3" id="KW-1185">Reference proteome</keyword>
<evidence type="ECO:0000313" key="2">
    <source>
        <dbReference type="EMBL" id="CAD8120218.1"/>
    </source>
</evidence>
<name>A0A8S1QX91_9CILI</name>
<accession>A0A8S1QX91</accession>
<dbReference type="EMBL" id="CAJJDN010000125">
    <property type="protein sequence ID" value="CAD8120217.1"/>
    <property type="molecule type" value="Genomic_DNA"/>
</dbReference>
<evidence type="ECO:0000313" key="1">
    <source>
        <dbReference type="EMBL" id="CAD8120217.1"/>
    </source>
</evidence>
<evidence type="ECO:0000313" key="3">
    <source>
        <dbReference type="Proteomes" id="UP000692954"/>
    </source>
</evidence>
<comment type="caution">
    <text evidence="2">The sequence shown here is derived from an EMBL/GenBank/DDBJ whole genome shotgun (WGS) entry which is preliminary data.</text>
</comment>
<proteinExistence type="predicted"/>
<sequence>MNYYNEYSQDNFDLHNKNYSPKQFNLNPKQNQFSFDEQEINNFNTERSNFQIELESPRSIDPFNFERTTRERASNLMSKFIFPQEPQEQQAPIEPLVQQIKKQPIRQKIRKSSQVKTLGKNFPKQMGKYLMKHLRNQCPCKIPKGIQGLQEKAELMKQNGKKEVSFAIQDYKVAASSDFQSQIYLMDFVKNKLPIYLINSRMIEDPTKLYQFIHNTYVGICNPTKWLGNYQTESNV</sequence>